<feature type="compositionally biased region" description="Basic and acidic residues" evidence="1">
    <location>
        <begin position="330"/>
        <end position="349"/>
    </location>
</feature>
<reference evidence="2" key="1">
    <citation type="journal article" date="2023" name="Front. Mar. Sci.">
        <title>A new Merluccius polli reference genome to investigate the effects of global change in West African waters.</title>
        <authorList>
            <person name="Mateo J.L."/>
            <person name="Blanco-Fernandez C."/>
            <person name="Garcia-Vazquez E."/>
            <person name="Machado-Schiaffino G."/>
        </authorList>
    </citation>
    <scope>NUCLEOTIDE SEQUENCE</scope>
    <source>
        <strain evidence="2">C29</strain>
        <tissue evidence="2">Fin</tissue>
    </source>
</reference>
<dbReference type="AlphaFoldDB" id="A0AA47NYK5"/>
<proteinExistence type="predicted"/>
<feature type="region of interest" description="Disordered" evidence="1">
    <location>
        <begin position="449"/>
        <end position="475"/>
    </location>
</feature>
<dbReference type="InterPro" id="IPR027417">
    <property type="entry name" value="P-loop_NTPase"/>
</dbReference>
<evidence type="ECO:0000313" key="3">
    <source>
        <dbReference type="Proteomes" id="UP001174136"/>
    </source>
</evidence>
<dbReference type="GO" id="GO:0003697">
    <property type="term" value="F:single-stranded DNA binding"/>
    <property type="evidence" value="ECO:0007669"/>
    <property type="project" value="TreeGrafter"/>
</dbReference>
<dbReference type="Proteomes" id="UP001174136">
    <property type="component" value="Unassembled WGS sequence"/>
</dbReference>
<sequence>MADILTHVFRTCAAQSGQATHASGGQSSSRSVLLVGDRGTSRSVLLLAALSAASQGRVKVLFFTRTQIQSLPRSAHTCLPALSPANLQMIKFCYPQTVEELLQQVASLHEPANTSPTAPSLIIVDRLQSFLCTQGGGGGGGGGGHQGEQSRAAHLSALLHDTAAFLTQLLERRTPGLAPCRLLASFQSEPEAGPANPGRPDPVLAVLDRYFPVQCRLERAGGYLEEVWRVILTGTTEGTDRADAPQEWQLVVSPDGLIESSFYPESKVESSTEMSLVYSLVQQRNCVSCVQEEPDNVAVVKRPNVSSFCQPTAGAQASVRLGYSKLEPEERWPEAELRRKEPRSKRDSDEPAPPQEANSTSRGELSSMMSSRCPSSSSWQPGCRVLRVTREDWEQGAGSRWNALSCSMSQWSWGVSCHTFTPPEPSSFLEVFSSPTSSSRLSTGAALEAFGGRGGEGLSSERTSTAEGHSSEEKNAGLSHRLPLVWLSHSYGETRTRAPVSVVADPVQFDAHTDLVARPRAQTPQHHLRARSHLLHLGYLSLAAVRRAVADLVHHAVFHVLEHRRNPGHQELTERLGLGHVQTRSMSKLRLWIIRPSRRTLMSIWTNIWVRLRWQMNRLFPCGARCVLSGHRLLFSCLTTREPETSVGAQPLHFMQQTCDGLQYLNAPSSNSLNEQCLGIITKATSTQAVWDRVWAWTGSGLTQVSVKEYWPTCPARSSSSSQKHVKSFLPSAKHLGSFGSSLSNRDTK</sequence>
<feature type="region of interest" description="Disordered" evidence="1">
    <location>
        <begin position="330"/>
        <end position="380"/>
    </location>
</feature>
<feature type="compositionally biased region" description="Low complexity" evidence="1">
    <location>
        <begin position="366"/>
        <end position="378"/>
    </location>
</feature>
<dbReference type="PANTHER" id="PTHR28653">
    <property type="match status" value="1"/>
</dbReference>
<protein>
    <submittedName>
        <fullName evidence="2">ATPase SWSAP1</fullName>
    </submittedName>
</protein>
<gene>
    <name evidence="2" type="primary">SWSAP1_1</name>
    <name evidence="2" type="ORF">N1851_018130</name>
</gene>
<dbReference type="EMBL" id="JAOPHQ010003294">
    <property type="protein sequence ID" value="KAK0143671.1"/>
    <property type="molecule type" value="Genomic_DNA"/>
</dbReference>
<evidence type="ECO:0000313" key="2">
    <source>
        <dbReference type="EMBL" id="KAK0143671.1"/>
    </source>
</evidence>
<accession>A0AA47NYK5</accession>
<dbReference type="Gene3D" id="3.40.50.300">
    <property type="entry name" value="P-loop containing nucleotide triphosphate hydrolases"/>
    <property type="match status" value="1"/>
</dbReference>
<dbReference type="GO" id="GO:0000724">
    <property type="term" value="P:double-strand break repair via homologous recombination"/>
    <property type="evidence" value="ECO:0007669"/>
    <property type="project" value="TreeGrafter"/>
</dbReference>
<keyword evidence="3" id="KW-1185">Reference proteome</keyword>
<comment type="caution">
    <text evidence="2">The sequence shown here is derived from an EMBL/GenBank/DDBJ whole genome shotgun (WGS) entry which is preliminary data.</text>
</comment>
<evidence type="ECO:0000256" key="1">
    <source>
        <dbReference type="SAM" id="MobiDB-lite"/>
    </source>
</evidence>
<dbReference type="GO" id="GO:0097196">
    <property type="term" value="C:Shu complex"/>
    <property type="evidence" value="ECO:0007669"/>
    <property type="project" value="TreeGrafter"/>
</dbReference>
<name>A0AA47NYK5_MERPO</name>
<dbReference type="PANTHER" id="PTHR28653:SF1">
    <property type="entry name" value="ATPASE SWSAP1"/>
    <property type="match status" value="1"/>
</dbReference>
<organism evidence="2 3">
    <name type="scientific">Merluccius polli</name>
    <name type="common">Benguela hake</name>
    <name type="synonym">Merluccius cadenati</name>
    <dbReference type="NCBI Taxonomy" id="89951"/>
    <lineage>
        <taxon>Eukaryota</taxon>
        <taxon>Metazoa</taxon>
        <taxon>Chordata</taxon>
        <taxon>Craniata</taxon>
        <taxon>Vertebrata</taxon>
        <taxon>Euteleostomi</taxon>
        <taxon>Actinopterygii</taxon>
        <taxon>Neopterygii</taxon>
        <taxon>Teleostei</taxon>
        <taxon>Neoteleostei</taxon>
        <taxon>Acanthomorphata</taxon>
        <taxon>Zeiogadaria</taxon>
        <taxon>Gadariae</taxon>
        <taxon>Gadiformes</taxon>
        <taxon>Gadoidei</taxon>
        <taxon>Merlucciidae</taxon>
        <taxon>Merluccius</taxon>
    </lineage>
</organism>